<reference evidence="3" key="1">
    <citation type="submission" date="2016-10" db="EMBL/GenBank/DDBJ databases">
        <title>Comparative genomics uncovers the prolific and rare metabolic potential of the cyanobacterial genus Moorea.</title>
        <authorList>
            <person name="Leao T."/>
            <person name="Castelao G."/>
            <person name="Korobeynikov A."/>
            <person name="Monroe E.A."/>
            <person name="Podell S."/>
            <person name="Glukhov E."/>
            <person name="Allen E."/>
            <person name="Gerwick W.H."/>
            <person name="Gerwick L."/>
        </authorList>
    </citation>
    <scope>NUCLEOTIDE SEQUENCE [LARGE SCALE GENOMIC DNA]</scope>
    <source>
        <strain evidence="3">PAL-8-15-08-1</strain>
    </source>
</reference>
<evidence type="ECO:0000313" key="3">
    <source>
        <dbReference type="Proteomes" id="UP000177870"/>
    </source>
</evidence>
<organism evidence="2 3">
    <name type="scientific">Moorena producens PAL-8-15-08-1</name>
    <dbReference type="NCBI Taxonomy" id="1458985"/>
    <lineage>
        <taxon>Bacteria</taxon>
        <taxon>Bacillati</taxon>
        <taxon>Cyanobacteriota</taxon>
        <taxon>Cyanophyceae</taxon>
        <taxon>Coleofasciculales</taxon>
        <taxon>Coleofasciculaceae</taxon>
        <taxon>Moorena</taxon>
    </lineage>
</organism>
<feature type="region of interest" description="Disordered" evidence="1">
    <location>
        <begin position="1"/>
        <end position="38"/>
    </location>
</feature>
<evidence type="ECO:0000256" key="1">
    <source>
        <dbReference type="SAM" id="MobiDB-lite"/>
    </source>
</evidence>
<dbReference type="KEGG" id="mpro:BJP34_15910"/>
<dbReference type="Proteomes" id="UP000177870">
    <property type="component" value="Chromosome"/>
</dbReference>
<name>A0A1D8TSW4_9CYAN</name>
<proteinExistence type="predicted"/>
<evidence type="ECO:0000313" key="2">
    <source>
        <dbReference type="EMBL" id="AOX00728.1"/>
    </source>
</evidence>
<dbReference type="EMBL" id="CP017599">
    <property type="protein sequence ID" value="AOX00728.1"/>
    <property type="molecule type" value="Genomic_DNA"/>
</dbReference>
<sequence>MEEELRGKKKLNKKPQLSASKRGSRQAAGATARRRKTSAPQLKVVRKLSSWWTVQSSLIFSIFCINLKIIHLKASEHGVLAWGIR</sequence>
<accession>A0A1D8TSW4</accession>
<dbReference type="AlphaFoldDB" id="A0A1D8TSW4"/>
<protein>
    <submittedName>
        <fullName evidence="2">Uncharacterized protein</fullName>
    </submittedName>
</protein>
<gene>
    <name evidence="2" type="ORF">BJP34_15910</name>
</gene>